<dbReference type="InterPro" id="IPR036063">
    <property type="entry name" value="Smr_dom_sf"/>
</dbReference>
<evidence type="ECO:0000313" key="4">
    <source>
        <dbReference type="Proteomes" id="UP000237662"/>
    </source>
</evidence>
<comment type="caution">
    <text evidence="3">The sequence shown here is derived from an EMBL/GenBank/DDBJ whole genome shotgun (WGS) entry which is preliminary data.</text>
</comment>
<dbReference type="AlphaFoldDB" id="A0A2S6I5H1"/>
<dbReference type="Gene3D" id="2.60.40.1600">
    <property type="entry name" value="Smr-associated-like"/>
    <property type="match status" value="1"/>
</dbReference>
<name>A0A2S6I5H1_9BACT</name>
<dbReference type="RefSeq" id="WP_104420835.1">
    <property type="nucleotide sequence ID" value="NZ_PTJC01000006.1"/>
</dbReference>
<dbReference type="InterPro" id="IPR036781">
    <property type="entry name" value="Smr_assoc-like_sf"/>
</dbReference>
<proteinExistence type="predicted"/>
<feature type="compositionally biased region" description="Low complexity" evidence="1">
    <location>
        <begin position="221"/>
        <end position="239"/>
    </location>
</feature>
<feature type="domain" description="Smr" evidence="2">
    <location>
        <begin position="274"/>
        <end position="335"/>
    </location>
</feature>
<dbReference type="EMBL" id="PTJC01000006">
    <property type="protein sequence ID" value="PPK86400.1"/>
    <property type="molecule type" value="Genomic_DNA"/>
</dbReference>
<dbReference type="Gene3D" id="3.30.1370.110">
    <property type="match status" value="1"/>
</dbReference>
<dbReference type="Proteomes" id="UP000237662">
    <property type="component" value="Unassembled WGS sequence"/>
</dbReference>
<feature type="region of interest" description="Disordered" evidence="1">
    <location>
        <begin position="220"/>
        <end position="242"/>
    </location>
</feature>
<dbReference type="Pfam" id="PF01713">
    <property type="entry name" value="Smr"/>
    <property type="match status" value="1"/>
</dbReference>
<evidence type="ECO:0000313" key="3">
    <source>
        <dbReference type="EMBL" id="PPK86400.1"/>
    </source>
</evidence>
<evidence type="ECO:0000259" key="2">
    <source>
        <dbReference type="Pfam" id="PF01713"/>
    </source>
</evidence>
<dbReference type="InterPro" id="IPR002625">
    <property type="entry name" value="Smr_dom"/>
</dbReference>
<sequence length="337" mass="37673">MNFNVGDRVSLLRTGKAGTISGKLANDTYQVRLDGGLGHLPAPGHALALLDANSPAPAPAAPQQPATGRGNDRTDTGIQLAFDPIFNDDGDPEKYQLYLINGTRNKILYEIKVKTGDRQRSSKFGPLTAYEKLRLDLVPYAWLNERLTVELDVRAVVEGGTGPRHFHELKVRPKQFFSSFRDVPELRHEAHLFVVFPHLKATSVAEREAPASTLREITRAQLKSKPPQAQPAQRPPSLQDRGNFDPVLDLHLTALVDDPASVPKDKVLSLQMEHFDRFVDKALRLDVERIYIIHGLGNGILKTEIHQKLEHVPFVRKFSNDYHPKYGYGATEVIFDS</sequence>
<organism evidence="3 4">
    <name type="scientific">Neolewinella xylanilytica</name>
    <dbReference type="NCBI Taxonomy" id="1514080"/>
    <lineage>
        <taxon>Bacteria</taxon>
        <taxon>Pseudomonadati</taxon>
        <taxon>Bacteroidota</taxon>
        <taxon>Saprospiria</taxon>
        <taxon>Saprospirales</taxon>
        <taxon>Lewinellaceae</taxon>
        <taxon>Neolewinella</taxon>
    </lineage>
</organism>
<keyword evidence="4" id="KW-1185">Reference proteome</keyword>
<evidence type="ECO:0000256" key="1">
    <source>
        <dbReference type="SAM" id="MobiDB-lite"/>
    </source>
</evidence>
<feature type="region of interest" description="Disordered" evidence="1">
    <location>
        <begin position="52"/>
        <end position="74"/>
    </location>
</feature>
<gene>
    <name evidence="3" type="ORF">CLV84_3326</name>
</gene>
<reference evidence="3 4" key="1">
    <citation type="submission" date="2018-02" db="EMBL/GenBank/DDBJ databases">
        <title>Genomic Encyclopedia of Archaeal and Bacterial Type Strains, Phase II (KMG-II): from individual species to whole genera.</title>
        <authorList>
            <person name="Goeker M."/>
        </authorList>
    </citation>
    <scope>NUCLEOTIDE SEQUENCE [LARGE SCALE GENOMIC DNA]</scope>
    <source>
        <strain evidence="3 4">DSM 29526</strain>
    </source>
</reference>
<protein>
    <submittedName>
        <fullName evidence="3">Smr domain-containing protein</fullName>
    </submittedName>
</protein>
<dbReference type="SUPFAM" id="SSF158949">
    <property type="entry name" value="Smr-associated domain-like"/>
    <property type="match status" value="1"/>
</dbReference>
<accession>A0A2S6I5H1</accession>